<sequence length="147" mass="17180">MGKWNPASVSSTGVVPCKCTAKSVKSYKPVENKEVWKEYNHLYNMYYTKYGSHQTQSTTAEGSSSQKSRDPLSRMVHGLTQHKQKKARGDPIMSSEYEQYIKTDFVRGLQPKDYESYDVLGFWKQGKISFLFYPAWPWIFKWSKLLR</sequence>
<comment type="caution">
    <text evidence="2">The sequence shown here is derived from an EMBL/GenBank/DDBJ whole genome shotgun (WGS) entry which is preliminary data.</text>
</comment>
<name>A0ABQ5CWP3_9ASTR</name>
<evidence type="ECO:0000256" key="1">
    <source>
        <dbReference type="SAM" id="MobiDB-lite"/>
    </source>
</evidence>
<gene>
    <name evidence="2" type="ORF">Tco_0911464</name>
</gene>
<reference evidence="2" key="2">
    <citation type="submission" date="2022-01" db="EMBL/GenBank/DDBJ databases">
        <authorList>
            <person name="Yamashiro T."/>
            <person name="Shiraishi A."/>
            <person name="Satake H."/>
            <person name="Nakayama K."/>
        </authorList>
    </citation>
    <scope>NUCLEOTIDE SEQUENCE</scope>
</reference>
<evidence type="ECO:0000313" key="2">
    <source>
        <dbReference type="EMBL" id="GJT31189.1"/>
    </source>
</evidence>
<proteinExistence type="predicted"/>
<reference evidence="2" key="1">
    <citation type="journal article" date="2022" name="Int. J. Mol. Sci.">
        <title>Draft Genome of Tanacetum Coccineum: Genomic Comparison of Closely Related Tanacetum-Family Plants.</title>
        <authorList>
            <person name="Yamashiro T."/>
            <person name="Shiraishi A."/>
            <person name="Nakayama K."/>
            <person name="Satake H."/>
        </authorList>
    </citation>
    <scope>NUCLEOTIDE SEQUENCE</scope>
</reference>
<dbReference type="Proteomes" id="UP001151760">
    <property type="component" value="Unassembled WGS sequence"/>
</dbReference>
<organism evidence="2 3">
    <name type="scientific">Tanacetum coccineum</name>
    <dbReference type="NCBI Taxonomy" id="301880"/>
    <lineage>
        <taxon>Eukaryota</taxon>
        <taxon>Viridiplantae</taxon>
        <taxon>Streptophyta</taxon>
        <taxon>Embryophyta</taxon>
        <taxon>Tracheophyta</taxon>
        <taxon>Spermatophyta</taxon>
        <taxon>Magnoliopsida</taxon>
        <taxon>eudicotyledons</taxon>
        <taxon>Gunneridae</taxon>
        <taxon>Pentapetalae</taxon>
        <taxon>asterids</taxon>
        <taxon>campanulids</taxon>
        <taxon>Asterales</taxon>
        <taxon>Asteraceae</taxon>
        <taxon>Asteroideae</taxon>
        <taxon>Anthemideae</taxon>
        <taxon>Anthemidinae</taxon>
        <taxon>Tanacetum</taxon>
    </lineage>
</organism>
<feature type="region of interest" description="Disordered" evidence="1">
    <location>
        <begin position="55"/>
        <end position="91"/>
    </location>
</feature>
<protein>
    <submittedName>
        <fullName evidence="2">Uncharacterized protein</fullName>
    </submittedName>
</protein>
<feature type="compositionally biased region" description="Polar residues" evidence="1">
    <location>
        <begin position="55"/>
        <end position="66"/>
    </location>
</feature>
<keyword evidence="3" id="KW-1185">Reference proteome</keyword>
<evidence type="ECO:0000313" key="3">
    <source>
        <dbReference type="Proteomes" id="UP001151760"/>
    </source>
</evidence>
<accession>A0ABQ5CWP3</accession>
<dbReference type="EMBL" id="BQNB010014685">
    <property type="protein sequence ID" value="GJT31189.1"/>
    <property type="molecule type" value="Genomic_DNA"/>
</dbReference>